<keyword evidence="2" id="KW-0378">Hydrolase</keyword>
<evidence type="ECO:0008006" key="5">
    <source>
        <dbReference type="Google" id="ProtNLM"/>
    </source>
</evidence>
<evidence type="ECO:0000256" key="3">
    <source>
        <dbReference type="ARBA" id="ARBA00023098"/>
    </source>
</evidence>
<keyword evidence="1" id="KW-0444">Lipid biosynthesis</keyword>
<dbReference type="InterPro" id="IPR007431">
    <property type="entry name" value="ACP_PD"/>
</dbReference>
<dbReference type="Pfam" id="PF04336">
    <property type="entry name" value="ACP_PD"/>
    <property type="match status" value="1"/>
</dbReference>
<accession>A0A212JJI3</accession>
<reference evidence="4" key="1">
    <citation type="submission" date="2016-04" db="EMBL/GenBank/DDBJ databases">
        <authorList>
            <person name="Evans L.H."/>
            <person name="Alamgir A."/>
            <person name="Owens N."/>
            <person name="Weber N.D."/>
            <person name="Virtaneva K."/>
            <person name="Barbian K."/>
            <person name="Babar A."/>
            <person name="Rosenke K."/>
        </authorList>
    </citation>
    <scope>NUCLEOTIDE SEQUENCE</scope>
    <source>
        <strain evidence="4">86-2</strain>
    </source>
</reference>
<keyword evidence="3" id="KW-0443">Lipid metabolism</keyword>
<name>A0A212JJI3_9BACT</name>
<dbReference type="GO" id="GO:0008770">
    <property type="term" value="F:[acyl-carrier-protein] phosphodiesterase activity"/>
    <property type="evidence" value="ECO:0007669"/>
    <property type="project" value="InterPro"/>
</dbReference>
<organism evidence="4">
    <name type="scientific">uncultured Dysgonomonas sp</name>
    <dbReference type="NCBI Taxonomy" id="206096"/>
    <lineage>
        <taxon>Bacteria</taxon>
        <taxon>Pseudomonadati</taxon>
        <taxon>Bacteroidota</taxon>
        <taxon>Bacteroidia</taxon>
        <taxon>Bacteroidales</taxon>
        <taxon>Dysgonomonadaceae</taxon>
        <taxon>Dysgonomonas</taxon>
        <taxon>environmental samples</taxon>
    </lineage>
</organism>
<proteinExistence type="predicted"/>
<sequence length="195" mass="22999">MNFLAHAYLSFGDPEILVGNMIADMVKGKQIEQYPEGIQRGIHIHRHIDTFTDRHPIPLDTMTIFKESAGRYAGPFLDVSYDHFLALDDSSGPGEGWEAFAQRCYAQIEQSVKHLPSKFCSMYMYMKKEDWLYNYRHRWLIERSFERLKNRANYLDDDAPVFADFEKHYKDIQESYKLFFPQLKAYVEDISGEDM</sequence>
<dbReference type="AlphaFoldDB" id="A0A212JJI3"/>
<dbReference type="PANTHER" id="PTHR38764">
    <property type="entry name" value="ACYL CARRIER PROTEIN PHOSPHODIESTERASE"/>
    <property type="match status" value="1"/>
</dbReference>
<evidence type="ECO:0000256" key="1">
    <source>
        <dbReference type="ARBA" id="ARBA00022516"/>
    </source>
</evidence>
<protein>
    <recommendedName>
        <fullName evidence="5">Acyl carrier protein phosphodiesterase</fullName>
    </recommendedName>
</protein>
<dbReference type="GO" id="GO:0006633">
    <property type="term" value="P:fatty acid biosynthetic process"/>
    <property type="evidence" value="ECO:0007669"/>
    <property type="project" value="InterPro"/>
</dbReference>
<dbReference type="RefSeq" id="WP_296949026.1">
    <property type="nucleotide sequence ID" value="NZ_LT599021.1"/>
</dbReference>
<evidence type="ECO:0000313" key="4">
    <source>
        <dbReference type="EMBL" id="SBV99435.1"/>
    </source>
</evidence>
<dbReference type="PANTHER" id="PTHR38764:SF1">
    <property type="entry name" value="ACYL CARRIER PROTEIN PHOSPHODIESTERASE"/>
    <property type="match status" value="1"/>
</dbReference>
<gene>
    <name evidence="4" type="ORF">KL86DYS2_11656</name>
</gene>
<dbReference type="EMBL" id="FLUL01000001">
    <property type="protein sequence ID" value="SBV99435.1"/>
    <property type="molecule type" value="Genomic_DNA"/>
</dbReference>
<evidence type="ECO:0000256" key="2">
    <source>
        <dbReference type="ARBA" id="ARBA00022801"/>
    </source>
</evidence>